<dbReference type="GO" id="GO:0003677">
    <property type="term" value="F:DNA binding"/>
    <property type="evidence" value="ECO:0007669"/>
    <property type="project" value="UniProtKB-KW"/>
</dbReference>
<dbReference type="CDD" id="cd00090">
    <property type="entry name" value="HTH_ARSR"/>
    <property type="match status" value="1"/>
</dbReference>
<evidence type="ECO:0000259" key="2">
    <source>
        <dbReference type="SMART" id="SM00418"/>
    </source>
</evidence>
<dbReference type="SUPFAM" id="SSF46785">
    <property type="entry name" value="Winged helix' DNA-binding domain"/>
    <property type="match status" value="1"/>
</dbReference>
<dbReference type="Gene3D" id="1.10.10.10">
    <property type="entry name" value="Winged helix-like DNA-binding domain superfamily/Winged helix DNA-binding domain"/>
    <property type="match status" value="1"/>
</dbReference>
<comment type="caution">
    <text evidence="3">The sequence shown here is derived from an EMBL/GenBank/DDBJ whole genome shotgun (WGS) entry which is preliminary data.</text>
</comment>
<dbReference type="InterPro" id="IPR011991">
    <property type="entry name" value="ArsR-like_HTH"/>
</dbReference>
<proteinExistence type="predicted"/>
<evidence type="ECO:0000256" key="1">
    <source>
        <dbReference type="ARBA" id="ARBA00023125"/>
    </source>
</evidence>
<dbReference type="GO" id="GO:0003700">
    <property type="term" value="F:DNA-binding transcription factor activity"/>
    <property type="evidence" value="ECO:0007669"/>
    <property type="project" value="InterPro"/>
</dbReference>
<reference evidence="3 4" key="1">
    <citation type="submission" date="2020-03" db="EMBL/GenBank/DDBJ databases">
        <authorList>
            <person name="Sun Q."/>
        </authorList>
    </citation>
    <scope>NUCLEOTIDE SEQUENCE [LARGE SCALE GENOMIC DNA]</scope>
    <source>
        <strain evidence="3 4">KACC 21451</strain>
    </source>
</reference>
<gene>
    <name evidence="3" type="ORF">GWK17_15805</name>
</gene>
<evidence type="ECO:0000313" key="3">
    <source>
        <dbReference type="EMBL" id="NKE06914.1"/>
    </source>
</evidence>
<dbReference type="InterPro" id="IPR036390">
    <property type="entry name" value="WH_DNA-bd_sf"/>
</dbReference>
<dbReference type="InterPro" id="IPR001845">
    <property type="entry name" value="HTH_ArsR_DNA-bd_dom"/>
</dbReference>
<evidence type="ECO:0000313" key="4">
    <source>
        <dbReference type="Proteomes" id="UP000587942"/>
    </source>
</evidence>
<name>A0A846TLU6_9BACI</name>
<keyword evidence="1" id="KW-0238">DNA-binding</keyword>
<feature type="domain" description="HTH arsR-type" evidence="2">
    <location>
        <begin position="8"/>
        <end position="117"/>
    </location>
</feature>
<dbReference type="Pfam" id="PF01022">
    <property type="entry name" value="HTH_5"/>
    <property type="match status" value="1"/>
</dbReference>
<organism evidence="3 4">
    <name type="scientific">Mesobacillus selenatarsenatis</name>
    <dbReference type="NCBI Taxonomy" id="388741"/>
    <lineage>
        <taxon>Bacteria</taxon>
        <taxon>Bacillati</taxon>
        <taxon>Bacillota</taxon>
        <taxon>Bacilli</taxon>
        <taxon>Bacillales</taxon>
        <taxon>Bacillaceae</taxon>
        <taxon>Mesobacillus</taxon>
    </lineage>
</organism>
<dbReference type="AlphaFoldDB" id="A0A846TLU6"/>
<dbReference type="EMBL" id="JAAVUM010000011">
    <property type="protein sequence ID" value="NKE06914.1"/>
    <property type="molecule type" value="Genomic_DNA"/>
</dbReference>
<sequence length="151" mass="17369">MDVNLEQQKLISSPLRVKIIYLLATQAMTAKQVADELGKSAGSIHYHIQQLYNGGILELEETKENRGIIEKYYRSRATHFNLKNEDGKPVSENVISQSTYLTLTEEDRKELQAEIDSLFLKYVKKSAVKSDQEKTSYEINISLKREVEEEN</sequence>
<dbReference type="Proteomes" id="UP000587942">
    <property type="component" value="Unassembled WGS sequence"/>
</dbReference>
<dbReference type="SMART" id="SM00418">
    <property type="entry name" value="HTH_ARSR"/>
    <property type="match status" value="1"/>
</dbReference>
<protein>
    <submittedName>
        <fullName evidence="3">Winged helix-turn-helix transcriptional regulator</fullName>
    </submittedName>
</protein>
<dbReference type="InterPro" id="IPR036388">
    <property type="entry name" value="WH-like_DNA-bd_sf"/>
</dbReference>
<accession>A0A846TLU6</accession>